<dbReference type="Pfam" id="PF22624">
    <property type="entry name" value="AASDHPPT_N"/>
    <property type="match status" value="1"/>
</dbReference>
<reference evidence="5 6" key="1">
    <citation type="submission" date="2020-08" db="EMBL/GenBank/DDBJ databases">
        <title>Genomic Encyclopedia of Type Strains, Phase IV (KMG-V): Genome sequencing to study the core and pangenomes of soil and plant-associated prokaryotes.</title>
        <authorList>
            <person name="Whitman W."/>
        </authorList>
    </citation>
    <scope>NUCLEOTIDE SEQUENCE [LARGE SCALE GENOMIC DNA]</scope>
    <source>
        <strain evidence="5 6">MP601</strain>
    </source>
</reference>
<dbReference type="InterPro" id="IPR008278">
    <property type="entry name" value="4-PPantetheinyl_Trfase_dom"/>
</dbReference>
<dbReference type="InterPro" id="IPR050559">
    <property type="entry name" value="P-Pant_transferase_sf"/>
</dbReference>
<evidence type="ECO:0000256" key="2">
    <source>
        <dbReference type="ARBA" id="ARBA00022679"/>
    </source>
</evidence>
<comment type="similarity">
    <text evidence="1">Belongs to the P-Pant transferase superfamily. Gsp/Sfp/HetI/AcpT family.</text>
</comment>
<name>A0A841JKW0_9SPHI</name>
<dbReference type="EMBL" id="JACHCA010000033">
    <property type="protein sequence ID" value="MBB6131823.1"/>
    <property type="molecule type" value="Genomic_DNA"/>
</dbReference>
<protein>
    <submittedName>
        <fullName evidence="5">4'-phosphopantetheinyl transferase</fullName>
        <ecNumber evidence="5">2.7.8.-</ecNumber>
    </submittedName>
</protein>
<dbReference type="SUPFAM" id="SSF56214">
    <property type="entry name" value="4'-phosphopantetheinyl transferase"/>
    <property type="match status" value="2"/>
</dbReference>
<proteinExistence type="inferred from homology"/>
<dbReference type="GO" id="GO:0019878">
    <property type="term" value="P:lysine biosynthetic process via aminoadipic acid"/>
    <property type="evidence" value="ECO:0007669"/>
    <property type="project" value="TreeGrafter"/>
</dbReference>
<evidence type="ECO:0000259" key="4">
    <source>
        <dbReference type="Pfam" id="PF22624"/>
    </source>
</evidence>
<dbReference type="RefSeq" id="WP_183590208.1">
    <property type="nucleotide sequence ID" value="NZ_JACHCA010000033.1"/>
</dbReference>
<evidence type="ECO:0000313" key="6">
    <source>
        <dbReference type="Proteomes" id="UP000548326"/>
    </source>
</evidence>
<dbReference type="InterPro" id="IPR037143">
    <property type="entry name" value="4-PPantetheinyl_Trfase_dom_sf"/>
</dbReference>
<dbReference type="GO" id="GO:0000287">
    <property type="term" value="F:magnesium ion binding"/>
    <property type="evidence" value="ECO:0007669"/>
    <property type="project" value="InterPro"/>
</dbReference>
<evidence type="ECO:0000313" key="5">
    <source>
        <dbReference type="EMBL" id="MBB6131823.1"/>
    </source>
</evidence>
<dbReference type="AlphaFoldDB" id="A0A841JKW0"/>
<keyword evidence="2 5" id="KW-0808">Transferase</keyword>
<dbReference type="GO" id="GO:0005829">
    <property type="term" value="C:cytosol"/>
    <property type="evidence" value="ECO:0007669"/>
    <property type="project" value="TreeGrafter"/>
</dbReference>
<dbReference type="Proteomes" id="UP000548326">
    <property type="component" value="Unassembled WGS sequence"/>
</dbReference>
<evidence type="ECO:0000259" key="3">
    <source>
        <dbReference type="Pfam" id="PF01648"/>
    </source>
</evidence>
<dbReference type="Gene3D" id="3.90.470.20">
    <property type="entry name" value="4'-phosphopantetheinyl transferase domain"/>
    <property type="match status" value="2"/>
</dbReference>
<dbReference type="InterPro" id="IPR055066">
    <property type="entry name" value="AASDHPPT_N"/>
</dbReference>
<dbReference type="PANTHER" id="PTHR12215">
    <property type="entry name" value="PHOSPHOPANTETHEINE TRANSFERASE"/>
    <property type="match status" value="1"/>
</dbReference>
<feature type="domain" description="4'-phosphopantetheinyl transferase" evidence="3">
    <location>
        <begin position="103"/>
        <end position="173"/>
    </location>
</feature>
<gene>
    <name evidence="5" type="ORF">HDF22_005977</name>
</gene>
<comment type="caution">
    <text evidence="5">The sequence shown here is derived from an EMBL/GenBank/DDBJ whole genome shotgun (WGS) entry which is preliminary data.</text>
</comment>
<evidence type="ECO:0000256" key="1">
    <source>
        <dbReference type="ARBA" id="ARBA00010990"/>
    </source>
</evidence>
<organism evidence="5 6">
    <name type="scientific">Mucilaginibacter lappiensis</name>
    <dbReference type="NCBI Taxonomy" id="354630"/>
    <lineage>
        <taxon>Bacteria</taxon>
        <taxon>Pseudomonadati</taxon>
        <taxon>Bacteroidota</taxon>
        <taxon>Sphingobacteriia</taxon>
        <taxon>Sphingobacteriales</taxon>
        <taxon>Sphingobacteriaceae</taxon>
        <taxon>Mucilaginibacter</taxon>
    </lineage>
</organism>
<sequence length="217" mass="25685">MIYFIKIKNESPLTSDQTFFLRQCLPAQVYSESLKYNKWQDRQAYLFGRYLLLEGLKKLQLPHELLTSLKYTIYGKPFLPINVDFNISHSAKFVVLVMSDMHRIGIDIEEIRRIEFNDFRNQFSDLEFSLINQAENKYTEFFKYWTIKEAVIKADGRGMNIDLKSIVIDKNAHLDGKTWYLKEIEVSPNYVTYIATDFIISETIQHDTVIIPNHFNF</sequence>
<dbReference type="Pfam" id="PF01648">
    <property type="entry name" value="ACPS"/>
    <property type="match status" value="1"/>
</dbReference>
<dbReference type="GO" id="GO:0008897">
    <property type="term" value="F:holo-[acyl-carrier-protein] synthase activity"/>
    <property type="evidence" value="ECO:0007669"/>
    <property type="project" value="InterPro"/>
</dbReference>
<dbReference type="PANTHER" id="PTHR12215:SF10">
    <property type="entry name" value="L-AMINOADIPATE-SEMIALDEHYDE DEHYDROGENASE-PHOSPHOPANTETHEINYL TRANSFERASE"/>
    <property type="match status" value="1"/>
</dbReference>
<dbReference type="EC" id="2.7.8.-" evidence="5"/>
<accession>A0A841JKW0</accession>
<feature type="domain" description="4'-phosphopantetheinyl transferase N-terminal" evidence="4">
    <location>
        <begin position="17"/>
        <end position="97"/>
    </location>
</feature>